<evidence type="ECO:0000256" key="8">
    <source>
        <dbReference type="ARBA" id="ARBA00023136"/>
    </source>
</evidence>
<dbReference type="Gene3D" id="3.40.50.300">
    <property type="entry name" value="P-loop containing nucleotide triphosphate hydrolases"/>
    <property type="match status" value="1"/>
</dbReference>
<evidence type="ECO:0000256" key="5">
    <source>
        <dbReference type="ARBA" id="ARBA00022840"/>
    </source>
</evidence>
<sequence>MLRLDDVTVAYDGVPAVAGATLDVPDGSVVAVLGPSGCGKSTLLRAVAGLEPPTHGTIAWDDADLAGVPTHKRGFALMFQEGQLFSHLTVARNVGYALRLRRTSRADVAARVGELLALVGLEGYDDRLPATLSGGERQRVALARSLAARPRLLLLDEPLSALDAGLRERLAGELHAILREAGTTSIVVTHDQEEAFALADRLVVMREGRIVQQGPIEEVWAAPADADTALFLGYARVLEGDAADVVLDAAGLTLAPAVALRRSALTVAADGPLAGRLVSARATPEVTRLVVDVDGVGEVDAVASSGLPAGPGERVGLAVDPGRLARLPRTQHVAG</sequence>
<dbReference type="PROSITE" id="PS50893">
    <property type="entry name" value="ABC_TRANSPORTER_2"/>
    <property type="match status" value="1"/>
</dbReference>
<evidence type="ECO:0000313" key="11">
    <source>
        <dbReference type="Proteomes" id="UP001500221"/>
    </source>
</evidence>
<organism evidence="10 11">
    <name type="scientific">Nocardioides marinquilinus</name>
    <dbReference type="NCBI Taxonomy" id="1210400"/>
    <lineage>
        <taxon>Bacteria</taxon>
        <taxon>Bacillati</taxon>
        <taxon>Actinomycetota</taxon>
        <taxon>Actinomycetes</taxon>
        <taxon>Propionibacteriales</taxon>
        <taxon>Nocardioidaceae</taxon>
        <taxon>Nocardioides</taxon>
    </lineage>
</organism>
<dbReference type="InterPro" id="IPR050093">
    <property type="entry name" value="ABC_SmlMolc_Importer"/>
</dbReference>
<evidence type="ECO:0000256" key="3">
    <source>
        <dbReference type="ARBA" id="ARBA00022496"/>
    </source>
</evidence>
<keyword evidence="11" id="KW-1185">Reference proteome</keyword>
<keyword evidence="3" id="KW-0410">Iron transport</keyword>
<evidence type="ECO:0000313" key="10">
    <source>
        <dbReference type="EMBL" id="GAA5146947.1"/>
    </source>
</evidence>
<dbReference type="PANTHER" id="PTHR42781">
    <property type="entry name" value="SPERMIDINE/PUTRESCINE IMPORT ATP-BINDING PROTEIN POTA"/>
    <property type="match status" value="1"/>
</dbReference>
<keyword evidence="6" id="KW-0408">Iron</keyword>
<dbReference type="GO" id="GO:0005524">
    <property type="term" value="F:ATP binding"/>
    <property type="evidence" value="ECO:0007669"/>
    <property type="project" value="UniProtKB-KW"/>
</dbReference>
<evidence type="ECO:0000256" key="2">
    <source>
        <dbReference type="ARBA" id="ARBA00022475"/>
    </source>
</evidence>
<dbReference type="InterPro" id="IPR003439">
    <property type="entry name" value="ABC_transporter-like_ATP-bd"/>
</dbReference>
<dbReference type="Pfam" id="PF00005">
    <property type="entry name" value="ABC_tran"/>
    <property type="match status" value="1"/>
</dbReference>
<comment type="caution">
    <text evidence="10">The sequence shown here is derived from an EMBL/GenBank/DDBJ whole genome shotgun (WGS) entry which is preliminary data.</text>
</comment>
<keyword evidence="7" id="KW-0406">Ion transport</keyword>
<dbReference type="SMART" id="SM00382">
    <property type="entry name" value="AAA"/>
    <property type="match status" value="1"/>
</dbReference>
<keyword evidence="1" id="KW-0813">Transport</keyword>
<dbReference type="InterPro" id="IPR017871">
    <property type="entry name" value="ABC_transporter-like_CS"/>
</dbReference>
<dbReference type="CDD" id="cd03259">
    <property type="entry name" value="ABC_Carb_Solutes_like"/>
    <property type="match status" value="1"/>
</dbReference>
<accession>A0ABP9PI29</accession>
<dbReference type="InterPro" id="IPR003593">
    <property type="entry name" value="AAA+_ATPase"/>
</dbReference>
<dbReference type="Proteomes" id="UP001500221">
    <property type="component" value="Unassembled WGS sequence"/>
</dbReference>
<name>A0ABP9PI29_9ACTN</name>
<feature type="domain" description="ABC transporter" evidence="9">
    <location>
        <begin position="2"/>
        <end position="232"/>
    </location>
</feature>
<evidence type="ECO:0000256" key="1">
    <source>
        <dbReference type="ARBA" id="ARBA00022448"/>
    </source>
</evidence>
<keyword evidence="8" id="KW-0472">Membrane</keyword>
<evidence type="ECO:0000256" key="4">
    <source>
        <dbReference type="ARBA" id="ARBA00022741"/>
    </source>
</evidence>
<keyword evidence="2" id="KW-1003">Cell membrane</keyword>
<protein>
    <submittedName>
        <fullName evidence="10">ABC transporter ATP-binding protein</fullName>
    </submittedName>
</protein>
<dbReference type="EMBL" id="BAABKG010000002">
    <property type="protein sequence ID" value="GAA5146947.1"/>
    <property type="molecule type" value="Genomic_DNA"/>
</dbReference>
<reference evidence="11" key="1">
    <citation type="journal article" date="2019" name="Int. J. Syst. Evol. Microbiol.">
        <title>The Global Catalogue of Microorganisms (GCM) 10K type strain sequencing project: providing services to taxonomists for standard genome sequencing and annotation.</title>
        <authorList>
            <consortium name="The Broad Institute Genomics Platform"/>
            <consortium name="The Broad Institute Genome Sequencing Center for Infectious Disease"/>
            <person name="Wu L."/>
            <person name="Ma J."/>
        </authorList>
    </citation>
    <scope>NUCLEOTIDE SEQUENCE [LARGE SCALE GENOMIC DNA]</scope>
    <source>
        <strain evidence="11">JCM 18459</strain>
    </source>
</reference>
<keyword evidence="5 10" id="KW-0067">ATP-binding</keyword>
<gene>
    <name evidence="10" type="ORF">GCM10023340_18610</name>
</gene>
<evidence type="ECO:0000259" key="9">
    <source>
        <dbReference type="PROSITE" id="PS50893"/>
    </source>
</evidence>
<dbReference type="PANTHER" id="PTHR42781:SF4">
    <property type="entry name" value="SPERMIDINE_PUTRESCINE IMPORT ATP-BINDING PROTEIN POTA"/>
    <property type="match status" value="1"/>
</dbReference>
<evidence type="ECO:0000256" key="7">
    <source>
        <dbReference type="ARBA" id="ARBA00023065"/>
    </source>
</evidence>
<dbReference type="InterPro" id="IPR015853">
    <property type="entry name" value="ABC_transpr_FbpC"/>
</dbReference>
<dbReference type="PROSITE" id="PS00211">
    <property type="entry name" value="ABC_TRANSPORTER_1"/>
    <property type="match status" value="1"/>
</dbReference>
<keyword evidence="4" id="KW-0547">Nucleotide-binding</keyword>
<dbReference type="SUPFAM" id="SSF52540">
    <property type="entry name" value="P-loop containing nucleoside triphosphate hydrolases"/>
    <property type="match status" value="1"/>
</dbReference>
<dbReference type="InterPro" id="IPR027417">
    <property type="entry name" value="P-loop_NTPase"/>
</dbReference>
<proteinExistence type="predicted"/>
<evidence type="ECO:0000256" key="6">
    <source>
        <dbReference type="ARBA" id="ARBA00023004"/>
    </source>
</evidence>